<evidence type="ECO:0000313" key="2">
    <source>
        <dbReference type="EMBL" id="EME46183.1"/>
    </source>
</evidence>
<dbReference type="OrthoDB" id="25896at2759"/>
<name>N1PTA4_DOTSN</name>
<accession>N1PTA4</accession>
<gene>
    <name evidence="2" type="ORF">DOTSEDRAFT_148181</name>
</gene>
<dbReference type="Proteomes" id="UP000016933">
    <property type="component" value="Unassembled WGS sequence"/>
</dbReference>
<proteinExistence type="predicted"/>
<dbReference type="HOGENOM" id="CLU_2638045_0_0_1"/>
<evidence type="ECO:0000256" key="1">
    <source>
        <dbReference type="SAM" id="MobiDB-lite"/>
    </source>
</evidence>
<reference evidence="3" key="1">
    <citation type="journal article" date="2012" name="PLoS Genet.">
        <title>The genomes of the fungal plant pathogens Cladosporium fulvum and Dothistroma septosporum reveal adaptation to different hosts and lifestyles but also signatures of common ancestry.</title>
        <authorList>
            <person name="de Wit P.J.G.M."/>
            <person name="van der Burgt A."/>
            <person name="Oekmen B."/>
            <person name="Stergiopoulos I."/>
            <person name="Abd-Elsalam K.A."/>
            <person name="Aerts A.L."/>
            <person name="Bahkali A.H."/>
            <person name="Beenen H.G."/>
            <person name="Chettri P."/>
            <person name="Cox M.P."/>
            <person name="Datema E."/>
            <person name="de Vries R.P."/>
            <person name="Dhillon B."/>
            <person name="Ganley A.R."/>
            <person name="Griffiths S.A."/>
            <person name="Guo Y."/>
            <person name="Hamelin R.C."/>
            <person name="Henrissat B."/>
            <person name="Kabir M.S."/>
            <person name="Jashni M.K."/>
            <person name="Kema G."/>
            <person name="Klaubauf S."/>
            <person name="Lapidus A."/>
            <person name="Levasseur A."/>
            <person name="Lindquist E."/>
            <person name="Mehrabi R."/>
            <person name="Ohm R.A."/>
            <person name="Owen T.J."/>
            <person name="Salamov A."/>
            <person name="Schwelm A."/>
            <person name="Schijlen E."/>
            <person name="Sun H."/>
            <person name="van den Burg H.A."/>
            <person name="van Ham R.C.H.J."/>
            <person name="Zhang S."/>
            <person name="Goodwin S.B."/>
            <person name="Grigoriev I.V."/>
            <person name="Collemare J."/>
            <person name="Bradshaw R.E."/>
        </authorList>
    </citation>
    <scope>NUCLEOTIDE SEQUENCE [LARGE SCALE GENOMIC DNA]</scope>
    <source>
        <strain evidence="3">NZE10 / CBS 128990</strain>
    </source>
</reference>
<sequence length="77" mass="8448">MPENHDHGQISAQTSTRTAQEPNMASSTRTMASSTRTLDHYRCQGLRSTLRVFEPASKFGAEYGRCSDASLPFAPPC</sequence>
<organism evidence="2 3">
    <name type="scientific">Dothistroma septosporum (strain NZE10 / CBS 128990)</name>
    <name type="common">Red band needle blight fungus</name>
    <name type="synonym">Mycosphaerella pini</name>
    <dbReference type="NCBI Taxonomy" id="675120"/>
    <lineage>
        <taxon>Eukaryota</taxon>
        <taxon>Fungi</taxon>
        <taxon>Dikarya</taxon>
        <taxon>Ascomycota</taxon>
        <taxon>Pezizomycotina</taxon>
        <taxon>Dothideomycetes</taxon>
        <taxon>Dothideomycetidae</taxon>
        <taxon>Mycosphaerellales</taxon>
        <taxon>Mycosphaerellaceae</taxon>
        <taxon>Dothistroma</taxon>
    </lineage>
</organism>
<reference evidence="2 3" key="2">
    <citation type="journal article" date="2012" name="PLoS Pathog.">
        <title>Diverse lifestyles and strategies of plant pathogenesis encoded in the genomes of eighteen Dothideomycetes fungi.</title>
        <authorList>
            <person name="Ohm R.A."/>
            <person name="Feau N."/>
            <person name="Henrissat B."/>
            <person name="Schoch C.L."/>
            <person name="Horwitz B.A."/>
            <person name="Barry K.W."/>
            <person name="Condon B.J."/>
            <person name="Copeland A.C."/>
            <person name="Dhillon B."/>
            <person name="Glaser F."/>
            <person name="Hesse C.N."/>
            <person name="Kosti I."/>
            <person name="LaButti K."/>
            <person name="Lindquist E.A."/>
            <person name="Lucas S."/>
            <person name="Salamov A.A."/>
            <person name="Bradshaw R.E."/>
            <person name="Ciuffetti L."/>
            <person name="Hamelin R.C."/>
            <person name="Kema G.H.J."/>
            <person name="Lawrence C."/>
            <person name="Scott J.A."/>
            <person name="Spatafora J.W."/>
            <person name="Turgeon B.G."/>
            <person name="de Wit P.J.G.M."/>
            <person name="Zhong S."/>
            <person name="Goodwin S.B."/>
            <person name="Grigoriev I.V."/>
        </authorList>
    </citation>
    <scope>NUCLEOTIDE SEQUENCE [LARGE SCALE GENOMIC DNA]</scope>
    <source>
        <strain evidence="3">NZE10 / CBS 128990</strain>
    </source>
</reference>
<feature type="region of interest" description="Disordered" evidence="1">
    <location>
        <begin position="1"/>
        <end position="36"/>
    </location>
</feature>
<feature type="compositionally biased region" description="Polar residues" evidence="1">
    <location>
        <begin position="10"/>
        <end position="23"/>
    </location>
</feature>
<protein>
    <submittedName>
        <fullName evidence="2">Uncharacterized protein</fullName>
    </submittedName>
</protein>
<feature type="compositionally biased region" description="Low complexity" evidence="1">
    <location>
        <begin position="24"/>
        <end position="36"/>
    </location>
</feature>
<dbReference type="AlphaFoldDB" id="N1PTA4"/>
<keyword evidence="3" id="KW-1185">Reference proteome</keyword>
<evidence type="ECO:0000313" key="3">
    <source>
        <dbReference type="Proteomes" id="UP000016933"/>
    </source>
</evidence>
<dbReference type="EMBL" id="KB446537">
    <property type="protein sequence ID" value="EME46183.1"/>
    <property type="molecule type" value="Genomic_DNA"/>
</dbReference>